<keyword evidence="5 7" id="KW-1133">Transmembrane helix</keyword>
<evidence type="ECO:0000256" key="6">
    <source>
        <dbReference type="ARBA" id="ARBA00023136"/>
    </source>
</evidence>
<organism evidence="10 11">
    <name type="scientific">Floridaenema evergladense BLCC-F167</name>
    <dbReference type="NCBI Taxonomy" id="3153639"/>
    <lineage>
        <taxon>Bacteria</taxon>
        <taxon>Bacillati</taxon>
        <taxon>Cyanobacteriota</taxon>
        <taxon>Cyanophyceae</taxon>
        <taxon>Oscillatoriophycideae</taxon>
        <taxon>Aerosakkonematales</taxon>
        <taxon>Aerosakkonemataceae</taxon>
        <taxon>Floridanema</taxon>
        <taxon>Floridanema evergladense</taxon>
    </lineage>
</organism>
<proteinExistence type="predicted"/>
<dbReference type="NCBIfam" id="TIGR03797">
    <property type="entry name" value="NHLM_micro_ABC2"/>
    <property type="match status" value="1"/>
</dbReference>
<dbReference type="InterPro" id="IPR022515">
    <property type="entry name" value="NHPM_micro_ABC2"/>
</dbReference>
<feature type="transmembrane region" description="Helical" evidence="7">
    <location>
        <begin position="384"/>
        <end position="404"/>
    </location>
</feature>
<keyword evidence="2 7" id="KW-0812">Transmembrane</keyword>
<feature type="transmembrane region" description="Helical" evidence="7">
    <location>
        <begin position="614"/>
        <end position="640"/>
    </location>
</feature>
<keyword evidence="3" id="KW-0547">Nucleotide-binding</keyword>
<accession>A0ABV4WKP2</accession>
<evidence type="ECO:0000256" key="1">
    <source>
        <dbReference type="ARBA" id="ARBA00004651"/>
    </source>
</evidence>
<gene>
    <name evidence="10" type="ORF">ACE1CA_14115</name>
</gene>
<dbReference type="SMART" id="SM00382">
    <property type="entry name" value="AAA"/>
    <property type="match status" value="1"/>
</dbReference>
<feature type="domain" description="ABC transmembrane type-1" evidence="9">
    <location>
        <begin position="348"/>
        <end position="635"/>
    </location>
</feature>
<feature type="domain" description="ABC transporter" evidence="8">
    <location>
        <begin position="667"/>
        <end position="899"/>
    </location>
</feature>
<evidence type="ECO:0000259" key="8">
    <source>
        <dbReference type="PROSITE" id="PS50893"/>
    </source>
</evidence>
<protein>
    <submittedName>
        <fullName evidence="10">NHLP bacteriocin export ABC transporter permease/ATPase subunit</fullName>
    </submittedName>
</protein>
<feature type="transmembrane region" description="Helical" evidence="7">
    <location>
        <begin position="347"/>
        <end position="372"/>
    </location>
</feature>
<dbReference type="SUPFAM" id="SSF90123">
    <property type="entry name" value="ABC transporter transmembrane region"/>
    <property type="match status" value="1"/>
</dbReference>
<dbReference type="SUPFAM" id="SSF52540">
    <property type="entry name" value="P-loop containing nucleoside triphosphate hydrolases"/>
    <property type="match status" value="1"/>
</dbReference>
<evidence type="ECO:0000256" key="4">
    <source>
        <dbReference type="ARBA" id="ARBA00022840"/>
    </source>
</evidence>
<dbReference type="InterPro" id="IPR003593">
    <property type="entry name" value="AAA+_ATPase"/>
</dbReference>
<sequence length="902" mass="99097">MTHLLEFYSDRQVIKSNSPFHLDTNDTAWMLKGGAMAVFAIATINGKEQGVRRHLFDVNSGDVLFSIATVLEGQSHRLIAIAYEETHLGAITLSDWVNQVIDHNNGFQELLFQTLQQWSTRLVGVVQEADISLNSINVEGLDSLESVSECLERFHTDFLLCLHQLDQKEVLRRAEQFQLRQQLNLEASDRALNHLTSIFRRQKAESLGEGTALLMAAGAVGKAMGIEIRPPAKSENLQRLKDPLEAIARASRMRTRQVILRGAWWQFDAGPILAYTAQDQRPVALLPINGNRYEIFDPEQQRRIPLTANTAQLISPIAYVFYRPFPDKVLTVLEIFKFATKGTLRDVVIVFILGAVTAILGMVIPQATGILIDNAIPSADRGLIFQIGLGLLAVNFGSTLLGLVENVATARAQAFAEVQTQAATWDRLLKLPAPFFRKYTIGDLQSRVSGINQLHQILTGTVMGSLFNSFFSLLNLGLLLSYNAQLTLVAIAVAAINIAITFFSFFISRQKMIPMQEMAGELSGLTVQLIGAVTKLRVAGAEERAFAYWSQKFSQQLNLMLSTEAIEDGITLFNNILSTVSSMAIYALAVILIVQAQAQGEKGFSTGTFLAFNVAFGTFVGGVTGLSNAAIQLMTVSVIWERVKPILEAEPEVNDRKADPGILLGEVKLDRVCFRYAPDRPLAIDKVTIEAKAGEFIALVGPSGGGKSTIVRLLLGFEQPEAGTIYYDNRDLAGLDIWALRRQLGVVLQNSRINTGSIFKNISSSAIVTMDEAWAAAKMAGLAEDIEQMPMGMHTVISEGGSNLSGGQRQRLFIARSLVLKPKILIFDEATSALDNRTQAIVIESLAQLKVTRIVVAHRLSTIRNADRIYVIVAGEVKQVGNFEELMSQPGMFADLMARQMA</sequence>
<feature type="transmembrane region" description="Helical" evidence="7">
    <location>
        <begin position="572"/>
        <end position="594"/>
    </location>
</feature>
<evidence type="ECO:0000313" key="11">
    <source>
        <dbReference type="Proteomes" id="UP001576780"/>
    </source>
</evidence>
<dbReference type="PROSITE" id="PS50929">
    <property type="entry name" value="ABC_TM1F"/>
    <property type="match status" value="1"/>
</dbReference>
<reference evidence="10 11" key="1">
    <citation type="submission" date="2024-09" db="EMBL/GenBank/DDBJ databases">
        <title>Floridaenema gen nov. (Aerosakkonemataceae, Aerosakkonematales ord. nov., Cyanobacteria) from benthic tropical and subtropical fresh waters, with the description of four new species.</title>
        <authorList>
            <person name="Moretto J.A."/>
            <person name="Berthold D.E."/>
            <person name="Lefler F.W."/>
            <person name="Huang I.-S."/>
            <person name="Laughinghouse H. IV."/>
        </authorList>
    </citation>
    <scope>NUCLEOTIDE SEQUENCE [LARGE SCALE GENOMIC DNA]</scope>
    <source>
        <strain evidence="10 11">BLCC-F167</strain>
    </source>
</reference>
<feature type="transmembrane region" description="Helical" evidence="7">
    <location>
        <begin position="457"/>
        <end position="480"/>
    </location>
</feature>
<dbReference type="InterPro" id="IPR003439">
    <property type="entry name" value="ABC_transporter-like_ATP-bd"/>
</dbReference>
<feature type="transmembrane region" description="Helical" evidence="7">
    <location>
        <begin position="486"/>
        <end position="508"/>
    </location>
</feature>
<feature type="transmembrane region" description="Helical" evidence="7">
    <location>
        <begin position="28"/>
        <end position="46"/>
    </location>
</feature>
<dbReference type="PANTHER" id="PTHR24221:SF654">
    <property type="entry name" value="ATP-BINDING CASSETTE SUB-FAMILY B MEMBER 6"/>
    <property type="match status" value="1"/>
</dbReference>
<dbReference type="PROSITE" id="PS50893">
    <property type="entry name" value="ABC_TRANSPORTER_2"/>
    <property type="match status" value="1"/>
</dbReference>
<keyword evidence="4" id="KW-0067">ATP-binding</keyword>
<evidence type="ECO:0000256" key="5">
    <source>
        <dbReference type="ARBA" id="ARBA00022989"/>
    </source>
</evidence>
<evidence type="ECO:0000256" key="7">
    <source>
        <dbReference type="SAM" id="Phobius"/>
    </source>
</evidence>
<dbReference type="EMBL" id="JBHFNT010000117">
    <property type="protein sequence ID" value="MFB2835663.1"/>
    <property type="molecule type" value="Genomic_DNA"/>
</dbReference>
<evidence type="ECO:0000256" key="3">
    <source>
        <dbReference type="ARBA" id="ARBA00022741"/>
    </source>
</evidence>
<evidence type="ECO:0000259" key="9">
    <source>
        <dbReference type="PROSITE" id="PS50929"/>
    </source>
</evidence>
<dbReference type="RefSeq" id="WP_413278072.1">
    <property type="nucleotide sequence ID" value="NZ_JBHFNT010000117.1"/>
</dbReference>
<dbReference type="InterPro" id="IPR017871">
    <property type="entry name" value="ABC_transporter-like_CS"/>
</dbReference>
<comment type="subcellular location">
    <subcellularLocation>
        <location evidence="1">Cell membrane</location>
        <topology evidence="1">Multi-pass membrane protein</topology>
    </subcellularLocation>
</comment>
<dbReference type="InterPro" id="IPR036640">
    <property type="entry name" value="ABC1_TM_sf"/>
</dbReference>
<keyword evidence="11" id="KW-1185">Reference proteome</keyword>
<dbReference type="PROSITE" id="PS00211">
    <property type="entry name" value="ABC_TRANSPORTER_1"/>
    <property type="match status" value="1"/>
</dbReference>
<dbReference type="Gene3D" id="3.40.50.300">
    <property type="entry name" value="P-loop containing nucleotide triphosphate hydrolases"/>
    <property type="match status" value="1"/>
</dbReference>
<dbReference type="Gene3D" id="1.20.1560.10">
    <property type="entry name" value="ABC transporter type 1, transmembrane domain"/>
    <property type="match status" value="1"/>
</dbReference>
<comment type="caution">
    <text evidence="10">The sequence shown here is derived from an EMBL/GenBank/DDBJ whole genome shotgun (WGS) entry which is preliminary data.</text>
</comment>
<dbReference type="Proteomes" id="UP001576780">
    <property type="component" value="Unassembled WGS sequence"/>
</dbReference>
<dbReference type="InterPro" id="IPR039421">
    <property type="entry name" value="Type_1_exporter"/>
</dbReference>
<evidence type="ECO:0000256" key="2">
    <source>
        <dbReference type="ARBA" id="ARBA00022692"/>
    </source>
</evidence>
<dbReference type="InterPro" id="IPR027417">
    <property type="entry name" value="P-loop_NTPase"/>
</dbReference>
<name>A0ABV4WKP2_9CYAN</name>
<evidence type="ECO:0000313" key="10">
    <source>
        <dbReference type="EMBL" id="MFB2835663.1"/>
    </source>
</evidence>
<keyword evidence="6 7" id="KW-0472">Membrane</keyword>
<dbReference type="Pfam" id="PF00664">
    <property type="entry name" value="ABC_membrane"/>
    <property type="match status" value="1"/>
</dbReference>
<dbReference type="InterPro" id="IPR011527">
    <property type="entry name" value="ABC1_TM_dom"/>
</dbReference>
<dbReference type="PANTHER" id="PTHR24221">
    <property type="entry name" value="ATP-BINDING CASSETTE SUB-FAMILY B"/>
    <property type="match status" value="1"/>
</dbReference>
<dbReference type="Pfam" id="PF00005">
    <property type="entry name" value="ABC_tran"/>
    <property type="match status" value="1"/>
</dbReference>